<dbReference type="GeneID" id="20087619"/>
<gene>
    <name evidence="1" type="ORF">H310_10569</name>
</gene>
<evidence type="ECO:0000313" key="1">
    <source>
        <dbReference type="EMBL" id="ETV95904.1"/>
    </source>
</evidence>
<dbReference type="AlphaFoldDB" id="A0A024TPK3"/>
<sequence>MSEASPSGSDLAAIRGIQEAKAKLSSAQAALEVELERASLAESVRTHRLEKGVMEASKKLFREQEAKDEDGRRSQKLALAELRNELEKAQARQ</sequence>
<name>A0A024TPK3_9STRA</name>
<dbReference type="RefSeq" id="XP_008875215.1">
    <property type="nucleotide sequence ID" value="XM_008876993.1"/>
</dbReference>
<accession>A0A024TPK3</accession>
<reference evidence="1" key="1">
    <citation type="submission" date="2013-12" db="EMBL/GenBank/DDBJ databases">
        <title>The Genome Sequence of Aphanomyces invadans NJM9701.</title>
        <authorList>
            <consortium name="The Broad Institute Genomics Platform"/>
            <person name="Russ C."/>
            <person name="Tyler B."/>
            <person name="van West P."/>
            <person name="Dieguez-Uribeondo J."/>
            <person name="Young S.K."/>
            <person name="Zeng Q."/>
            <person name="Gargeya S."/>
            <person name="Fitzgerald M."/>
            <person name="Abouelleil A."/>
            <person name="Alvarado L."/>
            <person name="Chapman S.B."/>
            <person name="Gainer-Dewar J."/>
            <person name="Goldberg J."/>
            <person name="Griggs A."/>
            <person name="Gujja S."/>
            <person name="Hansen M."/>
            <person name="Howarth C."/>
            <person name="Imamovic A."/>
            <person name="Ireland A."/>
            <person name="Larimer J."/>
            <person name="McCowan C."/>
            <person name="Murphy C."/>
            <person name="Pearson M."/>
            <person name="Poon T.W."/>
            <person name="Priest M."/>
            <person name="Roberts A."/>
            <person name="Saif S."/>
            <person name="Shea T."/>
            <person name="Sykes S."/>
            <person name="Wortman J."/>
            <person name="Nusbaum C."/>
            <person name="Birren B."/>
        </authorList>
    </citation>
    <scope>NUCLEOTIDE SEQUENCE [LARGE SCALE GENOMIC DNA]</scope>
    <source>
        <strain evidence="1">NJM9701</strain>
    </source>
</reference>
<organism evidence="1">
    <name type="scientific">Aphanomyces invadans</name>
    <dbReference type="NCBI Taxonomy" id="157072"/>
    <lineage>
        <taxon>Eukaryota</taxon>
        <taxon>Sar</taxon>
        <taxon>Stramenopiles</taxon>
        <taxon>Oomycota</taxon>
        <taxon>Saprolegniomycetes</taxon>
        <taxon>Saprolegniales</taxon>
        <taxon>Verrucalvaceae</taxon>
        <taxon>Aphanomyces</taxon>
    </lineage>
</organism>
<proteinExistence type="predicted"/>
<dbReference type="VEuPathDB" id="FungiDB:H310_10569"/>
<protein>
    <submittedName>
        <fullName evidence="1">Uncharacterized protein</fullName>
    </submittedName>
</protein>
<dbReference type="EMBL" id="KI913978">
    <property type="protein sequence ID" value="ETV95904.1"/>
    <property type="molecule type" value="Genomic_DNA"/>
</dbReference>